<feature type="transmembrane region" description="Helical" evidence="1">
    <location>
        <begin position="58"/>
        <end position="75"/>
    </location>
</feature>
<dbReference type="EMBL" id="MU006298">
    <property type="protein sequence ID" value="KAF2852458.1"/>
    <property type="molecule type" value="Genomic_DNA"/>
</dbReference>
<feature type="transmembrane region" description="Helical" evidence="1">
    <location>
        <begin position="21"/>
        <end position="46"/>
    </location>
</feature>
<proteinExistence type="predicted"/>
<name>A0A6A7BE45_9PLEO</name>
<sequence length="125" mass="14078">MEHAKTTEDDEAAKSIRKTAVNIYMPIIMYLQLAHSAASTQFIFLWADIPHRSYDFDTFWNFVGGMIGVAVNFGGDQRVFGSTAGQKGCCLHIEANDWITQIELHIQQIKISDIQQDHSGYALKV</sequence>
<keyword evidence="3" id="KW-1185">Reference proteome</keyword>
<organism evidence="2 3">
    <name type="scientific">Plenodomus tracheiphilus IPT5</name>
    <dbReference type="NCBI Taxonomy" id="1408161"/>
    <lineage>
        <taxon>Eukaryota</taxon>
        <taxon>Fungi</taxon>
        <taxon>Dikarya</taxon>
        <taxon>Ascomycota</taxon>
        <taxon>Pezizomycotina</taxon>
        <taxon>Dothideomycetes</taxon>
        <taxon>Pleosporomycetidae</taxon>
        <taxon>Pleosporales</taxon>
        <taxon>Pleosporineae</taxon>
        <taxon>Leptosphaeriaceae</taxon>
        <taxon>Plenodomus</taxon>
    </lineage>
</organism>
<protein>
    <submittedName>
        <fullName evidence="2">Uncharacterized protein</fullName>
    </submittedName>
</protein>
<accession>A0A6A7BE45</accession>
<evidence type="ECO:0000256" key="1">
    <source>
        <dbReference type="SAM" id="Phobius"/>
    </source>
</evidence>
<gene>
    <name evidence="2" type="ORF">T440DRAFT_28758</name>
</gene>
<evidence type="ECO:0000313" key="3">
    <source>
        <dbReference type="Proteomes" id="UP000799423"/>
    </source>
</evidence>
<reference evidence="2" key="1">
    <citation type="submission" date="2020-01" db="EMBL/GenBank/DDBJ databases">
        <authorList>
            <consortium name="DOE Joint Genome Institute"/>
            <person name="Haridas S."/>
            <person name="Albert R."/>
            <person name="Binder M."/>
            <person name="Bloem J."/>
            <person name="Labutti K."/>
            <person name="Salamov A."/>
            <person name="Andreopoulos B."/>
            <person name="Baker S.E."/>
            <person name="Barry K."/>
            <person name="Bills G."/>
            <person name="Bluhm B.H."/>
            <person name="Cannon C."/>
            <person name="Castanera R."/>
            <person name="Culley D.E."/>
            <person name="Daum C."/>
            <person name="Ezra D."/>
            <person name="Gonzalez J.B."/>
            <person name="Henrissat B."/>
            <person name="Kuo A."/>
            <person name="Liang C."/>
            <person name="Lipzen A."/>
            <person name="Lutzoni F."/>
            <person name="Magnuson J."/>
            <person name="Mondo S."/>
            <person name="Nolan M."/>
            <person name="Ohm R."/>
            <person name="Pangilinan J."/>
            <person name="Park H.-J."/>
            <person name="Ramirez L."/>
            <person name="Alfaro M."/>
            <person name="Sun H."/>
            <person name="Tritt A."/>
            <person name="Yoshinaga Y."/>
            <person name="Zwiers L.-H."/>
            <person name="Turgeon B.G."/>
            <person name="Goodwin S.B."/>
            <person name="Spatafora J.W."/>
            <person name="Crous P.W."/>
            <person name="Grigoriev I.V."/>
        </authorList>
    </citation>
    <scope>NUCLEOTIDE SEQUENCE</scope>
    <source>
        <strain evidence="2">IPT5</strain>
    </source>
</reference>
<keyword evidence="1" id="KW-0472">Membrane</keyword>
<dbReference type="OrthoDB" id="9984533at2759"/>
<keyword evidence="1" id="KW-1133">Transmembrane helix</keyword>
<dbReference type="AlphaFoldDB" id="A0A6A7BE45"/>
<keyword evidence="1" id="KW-0812">Transmembrane</keyword>
<dbReference type="Proteomes" id="UP000799423">
    <property type="component" value="Unassembled WGS sequence"/>
</dbReference>
<evidence type="ECO:0000313" key="2">
    <source>
        <dbReference type="EMBL" id="KAF2852458.1"/>
    </source>
</evidence>